<feature type="compositionally biased region" description="Polar residues" evidence="1">
    <location>
        <begin position="166"/>
        <end position="176"/>
    </location>
</feature>
<proteinExistence type="predicted"/>
<dbReference type="OrthoDB" id="10337147at2759"/>
<evidence type="ECO:0000313" key="2">
    <source>
        <dbReference type="EMBL" id="CAH9075095.1"/>
    </source>
</evidence>
<dbReference type="EMBL" id="CAMAPE010000009">
    <property type="protein sequence ID" value="CAH9075095.1"/>
    <property type="molecule type" value="Genomic_DNA"/>
</dbReference>
<dbReference type="Proteomes" id="UP001152484">
    <property type="component" value="Unassembled WGS sequence"/>
</dbReference>
<organism evidence="2 3">
    <name type="scientific">Cuscuta europaea</name>
    <name type="common">European dodder</name>
    <dbReference type="NCBI Taxonomy" id="41803"/>
    <lineage>
        <taxon>Eukaryota</taxon>
        <taxon>Viridiplantae</taxon>
        <taxon>Streptophyta</taxon>
        <taxon>Embryophyta</taxon>
        <taxon>Tracheophyta</taxon>
        <taxon>Spermatophyta</taxon>
        <taxon>Magnoliopsida</taxon>
        <taxon>eudicotyledons</taxon>
        <taxon>Gunneridae</taxon>
        <taxon>Pentapetalae</taxon>
        <taxon>asterids</taxon>
        <taxon>lamiids</taxon>
        <taxon>Solanales</taxon>
        <taxon>Convolvulaceae</taxon>
        <taxon>Cuscuteae</taxon>
        <taxon>Cuscuta</taxon>
        <taxon>Cuscuta subgen. Cuscuta</taxon>
    </lineage>
</organism>
<evidence type="ECO:0000256" key="1">
    <source>
        <dbReference type="SAM" id="MobiDB-lite"/>
    </source>
</evidence>
<comment type="caution">
    <text evidence="2">The sequence shown here is derived from an EMBL/GenBank/DDBJ whole genome shotgun (WGS) entry which is preliminary data.</text>
</comment>
<feature type="region of interest" description="Disordered" evidence="1">
    <location>
        <begin position="156"/>
        <end position="176"/>
    </location>
</feature>
<keyword evidence="3" id="KW-1185">Reference proteome</keyword>
<sequence>MGPNNSSLFKFLNVFSNFVGLSKPLQDDSISLQQGIMLEYEDPTSISKLILHQQTLAVGTVIEHVFSSGKLPQLPPIEAYSCVFDDFDHSEDSIFADDFLGHATEIERCPPISYPEEIRKSKFNKEICWKANFITAENCLPTENLNTQLKIYKKTQKNKRRHSMRTKSQSSDFPWD</sequence>
<dbReference type="AlphaFoldDB" id="A0A9P0YTY8"/>
<gene>
    <name evidence="2" type="ORF">CEURO_LOCUS5479</name>
</gene>
<evidence type="ECO:0000313" key="3">
    <source>
        <dbReference type="Proteomes" id="UP001152484"/>
    </source>
</evidence>
<reference evidence="2" key="1">
    <citation type="submission" date="2022-07" db="EMBL/GenBank/DDBJ databases">
        <authorList>
            <person name="Macas J."/>
            <person name="Novak P."/>
            <person name="Neumann P."/>
        </authorList>
    </citation>
    <scope>NUCLEOTIDE SEQUENCE</scope>
</reference>
<protein>
    <submittedName>
        <fullName evidence="2">Uncharacterized protein</fullName>
    </submittedName>
</protein>
<feature type="compositionally biased region" description="Basic residues" evidence="1">
    <location>
        <begin position="156"/>
        <end position="165"/>
    </location>
</feature>
<name>A0A9P0YTY8_CUSEU</name>
<accession>A0A9P0YTY8</accession>